<proteinExistence type="predicted"/>
<evidence type="ECO:0000313" key="2">
    <source>
        <dbReference type="EMBL" id="VDO39183.1"/>
    </source>
</evidence>
<reference evidence="2 3" key="2">
    <citation type="submission" date="2018-11" db="EMBL/GenBank/DDBJ databases">
        <authorList>
            <consortium name="Pathogen Informatics"/>
        </authorList>
    </citation>
    <scope>NUCLEOTIDE SEQUENCE [LARGE SCALE GENOMIC DNA]</scope>
    <source>
        <strain evidence="2 3">MHpl1</strain>
    </source>
</reference>
<keyword evidence="1" id="KW-0472">Membrane</keyword>
<reference evidence="4" key="1">
    <citation type="submission" date="2017-02" db="UniProtKB">
        <authorList>
            <consortium name="WormBaseParasite"/>
        </authorList>
    </citation>
    <scope>IDENTIFICATION</scope>
</reference>
<sequence length="94" mass="10170">MAFSSNAVREYLFDRVSIHGAAGRGYGQGASQSVRVSGSPLNLHQSLFLRARITNEQFHCRRRVLAYVVVVVIVVVAAHCTAPSAIVQVRSTAS</sequence>
<keyword evidence="3" id="KW-1185">Reference proteome</keyword>
<evidence type="ECO:0000313" key="3">
    <source>
        <dbReference type="Proteomes" id="UP000268014"/>
    </source>
</evidence>
<dbReference type="Proteomes" id="UP000268014">
    <property type="component" value="Unassembled WGS sequence"/>
</dbReference>
<evidence type="ECO:0000256" key="1">
    <source>
        <dbReference type="SAM" id="Phobius"/>
    </source>
</evidence>
<feature type="transmembrane region" description="Helical" evidence="1">
    <location>
        <begin position="64"/>
        <end position="86"/>
    </location>
</feature>
<keyword evidence="1" id="KW-0812">Transmembrane</keyword>
<dbReference type="AlphaFoldDB" id="A0A0N4WGX6"/>
<gene>
    <name evidence="2" type="ORF">HPLM_LOCUS10089</name>
</gene>
<organism evidence="4">
    <name type="scientific">Haemonchus placei</name>
    <name type="common">Barber's pole worm</name>
    <dbReference type="NCBI Taxonomy" id="6290"/>
    <lineage>
        <taxon>Eukaryota</taxon>
        <taxon>Metazoa</taxon>
        <taxon>Ecdysozoa</taxon>
        <taxon>Nematoda</taxon>
        <taxon>Chromadorea</taxon>
        <taxon>Rhabditida</taxon>
        <taxon>Rhabditina</taxon>
        <taxon>Rhabditomorpha</taxon>
        <taxon>Strongyloidea</taxon>
        <taxon>Trichostrongylidae</taxon>
        <taxon>Haemonchus</taxon>
    </lineage>
</organism>
<dbReference type="WBParaSite" id="HPLM_0001009701-mRNA-1">
    <property type="protein sequence ID" value="HPLM_0001009701-mRNA-1"/>
    <property type="gene ID" value="HPLM_0001009701"/>
</dbReference>
<dbReference type="EMBL" id="UZAF01017213">
    <property type="protein sequence ID" value="VDO39183.1"/>
    <property type="molecule type" value="Genomic_DNA"/>
</dbReference>
<accession>A0A0N4WGX6</accession>
<name>A0A0N4WGX6_HAEPC</name>
<evidence type="ECO:0000313" key="4">
    <source>
        <dbReference type="WBParaSite" id="HPLM_0001009701-mRNA-1"/>
    </source>
</evidence>
<keyword evidence="1" id="KW-1133">Transmembrane helix</keyword>
<protein>
    <submittedName>
        <fullName evidence="2 4">Uncharacterized protein</fullName>
    </submittedName>
</protein>